<dbReference type="Proteomes" id="UP001556367">
    <property type="component" value="Unassembled WGS sequence"/>
</dbReference>
<evidence type="ECO:0000313" key="3">
    <source>
        <dbReference type="Proteomes" id="UP001556367"/>
    </source>
</evidence>
<organism evidence="2 3">
    <name type="scientific">Hohenbuehelia grisea</name>
    <dbReference type="NCBI Taxonomy" id="104357"/>
    <lineage>
        <taxon>Eukaryota</taxon>
        <taxon>Fungi</taxon>
        <taxon>Dikarya</taxon>
        <taxon>Basidiomycota</taxon>
        <taxon>Agaricomycotina</taxon>
        <taxon>Agaricomycetes</taxon>
        <taxon>Agaricomycetidae</taxon>
        <taxon>Agaricales</taxon>
        <taxon>Pleurotineae</taxon>
        <taxon>Pleurotaceae</taxon>
        <taxon>Hohenbuehelia</taxon>
    </lineage>
</organism>
<feature type="compositionally biased region" description="Basic residues" evidence="1">
    <location>
        <begin position="142"/>
        <end position="151"/>
    </location>
</feature>
<feature type="region of interest" description="Disordered" evidence="1">
    <location>
        <begin position="331"/>
        <end position="377"/>
    </location>
</feature>
<name>A0ABR3K0V4_9AGAR</name>
<reference evidence="3" key="1">
    <citation type="submission" date="2024-06" db="EMBL/GenBank/DDBJ databases">
        <title>Multi-omics analyses provide insights into the biosynthesis of the anticancer antibiotic pleurotin in Hohenbuehelia grisea.</title>
        <authorList>
            <person name="Weaver J.A."/>
            <person name="Alberti F."/>
        </authorList>
    </citation>
    <scope>NUCLEOTIDE SEQUENCE [LARGE SCALE GENOMIC DNA]</scope>
    <source>
        <strain evidence="3">T-177</strain>
    </source>
</reference>
<feature type="compositionally biased region" description="Basic residues" evidence="1">
    <location>
        <begin position="1"/>
        <end position="11"/>
    </location>
</feature>
<dbReference type="SUPFAM" id="SSF54236">
    <property type="entry name" value="Ubiquitin-like"/>
    <property type="match status" value="1"/>
</dbReference>
<protein>
    <recommendedName>
        <fullName evidence="4">Rad60/SUMO-like domain-containing protein</fullName>
    </recommendedName>
</protein>
<dbReference type="InterPro" id="IPR029071">
    <property type="entry name" value="Ubiquitin-like_domsf"/>
</dbReference>
<evidence type="ECO:0008006" key="4">
    <source>
        <dbReference type="Google" id="ProtNLM"/>
    </source>
</evidence>
<dbReference type="EMBL" id="JASNQZ010000001">
    <property type="protein sequence ID" value="KAL0960973.1"/>
    <property type="molecule type" value="Genomic_DNA"/>
</dbReference>
<feature type="compositionally biased region" description="Basic and acidic residues" evidence="1">
    <location>
        <begin position="449"/>
        <end position="465"/>
    </location>
</feature>
<dbReference type="CDD" id="cd01763">
    <property type="entry name" value="Ubl_SUMO_like"/>
    <property type="match status" value="1"/>
</dbReference>
<dbReference type="Gene3D" id="3.10.20.90">
    <property type="entry name" value="Phosphatidylinositol 3-kinase Catalytic Subunit, Chain A, domain 1"/>
    <property type="match status" value="2"/>
</dbReference>
<gene>
    <name evidence="2" type="ORF">HGRIS_005970</name>
</gene>
<proteinExistence type="predicted"/>
<feature type="compositionally biased region" description="Low complexity" evidence="1">
    <location>
        <begin position="15"/>
        <end position="37"/>
    </location>
</feature>
<accession>A0ABR3K0V4</accession>
<sequence length="485" mass="52835">MAPRPRPRPKAVQRTVSSPAPPTTNASSSSSVTTKAVIDVDDDDEMFMKNRSRSAKTWRQLDQRDEALDARAPRRNSSDDEGHSDGSPRSRKQKKKTNDAQPKWQREQDMARFLSEGLSDHDSDTDGVEVVEGAGASTLGASKRKRARSRSRSITPPPALPIYQVQYARSLVRQTLKTAPRPDSPTNFDPDESTDTIILAPELQNIVKIVKAQSNARLSSPVAPSSEALDKDSKADTDTIMLTVRWLPHPLNTADKPQVWTFKVNRTKSFHVLFDEVADRAGVLTDSLRVSFNGKRIFSSVTPAGLHMFVQAELEACNNVTFEYLRSPAAAAAARPPSPDVEIEGHSDGKGSPAHSRQPSAAPASYSKDDDSDNESTAGDTFKLILRSVLTQDREISLTVKPTTTCGAIVKAFLKKAGLLDRYPRAGESSGPTKAANPKRKGAKAKAPVVEKDPRLFIDGEKMDNGTEISEADLEDGDLIEVTGL</sequence>
<feature type="region of interest" description="Disordered" evidence="1">
    <location>
        <begin position="1"/>
        <end position="158"/>
    </location>
</feature>
<evidence type="ECO:0000256" key="1">
    <source>
        <dbReference type="SAM" id="MobiDB-lite"/>
    </source>
</evidence>
<keyword evidence="3" id="KW-1185">Reference proteome</keyword>
<comment type="caution">
    <text evidence="2">The sequence shown here is derived from an EMBL/GenBank/DDBJ whole genome shotgun (WGS) entry which is preliminary data.</text>
</comment>
<feature type="region of interest" description="Disordered" evidence="1">
    <location>
        <begin position="423"/>
        <end position="474"/>
    </location>
</feature>
<evidence type="ECO:0000313" key="2">
    <source>
        <dbReference type="EMBL" id="KAL0960973.1"/>
    </source>
</evidence>
<feature type="compositionally biased region" description="Basic and acidic residues" evidence="1">
    <location>
        <begin position="59"/>
        <end position="88"/>
    </location>
</feature>